<protein>
    <recommendedName>
        <fullName evidence="2">E3 ubiquitin-protein ligase</fullName>
        <ecNumber evidence="2">2.3.2.27</ecNumber>
    </recommendedName>
</protein>
<keyword evidence="2" id="KW-0963">Cytoplasm</keyword>
<comment type="catalytic activity">
    <reaction evidence="2">
        <text>S-ubiquitinyl-[E2 ubiquitin-conjugating enzyme]-L-cysteine + [acceptor protein]-L-lysine = [E2 ubiquitin-conjugating enzyme]-L-cysteine + N(6)-ubiquitinyl-[acceptor protein]-L-lysine.</text>
        <dbReference type="EC" id="2.3.2.27"/>
    </reaction>
</comment>
<dbReference type="Pfam" id="PF02825">
    <property type="entry name" value="WWE"/>
    <property type="match status" value="2"/>
</dbReference>
<dbReference type="PROSITE" id="PS50918">
    <property type="entry name" value="WWE"/>
    <property type="match status" value="2"/>
</dbReference>
<keyword evidence="6" id="KW-1185">Reference proteome</keyword>
<keyword evidence="2" id="KW-0479">Metal-binding</keyword>
<proteinExistence type="inferred from homology"/>
<dbReference type="InterPro" id="IPR018123">
    <property type="entry name" value="WWE-dom_subgr"/>
</dbReference>
<dbReference type="EC" id="2.3.2.27" evidence="2"/>
<dbReference type="InterPro" id="IPR004170">
    <property type="entry name" value="WWE_dom"/>
</dbReference>
<evidence type="ECO:0000313" key="6">
    <source>
        <dbReference type="Proteomes" id="UP001333110"/>
    </source>
</evidence>
<reference evidence="5 6" key="1">
    <citation type="journal article" date="2023" name="J. Hered.">
        <title>Chromosome-level genome of the wood stork (Mycteria americana) provides insight into avian chromosome evolution.</title>
        <authorList>
            <person name="Flamio R. Jr."/>
            <person name="Ramstad K.M."/>
        </authorList>
    </citation>
    <scope>NUCLEOTIDE SEQUENCE [LARGE SCALE GENOMIC DNA]</scope>
    <source>
        <strain evidence="5">JAX WOST 10</strain>
    </source>
</reference>
<dbReference type="GO" id="GO:0007219">
    <property type="term" value="P:Notch signaling pathway"/>
    <property type="evidence" value="ECO:0007669"/>
    <property type="project" value="InterPro"/>
</dbReference>
<keyword evidence="2" id="KW-0808">Transferase</keyword>
<dbReference type="GO" id="GO:0061630">
    <property type="term" value="F:ubiquitin protein ligase activity"/>
    <property type="evidence" value="ECO:0007669"/>
    <property type="project" value="UniProtKB-UniRule"/>
</dbReference>
<dbReference type="InterPro" id="IPR037197">
    <property type="entry name" value="WWE_dom_sf"/>
</dbReference>
<dbReference type="GO" id="GO:0008270">
    <property type="term" value="F:zinc ion binding"/>
    <property type="evidence" value="ECO:0007669"/>
    <property type="project" value="UniProtKB-KW"/>
</dbReference>
<comment type="pathway">
    <text evidence="1 2">Protein modification; protein ubiquitination.</text>
</comment>
<gene>
    <name evidence="5" type="ORF">QYF61_012939</name>
</gene>
<feature type="region of interest" description="Disordered" evidence="3">
    <location>
        <begin position="89"/>
        <end position="119"/>
    </location>
</feature>
<evidence type="ECO:0000256" key="1">
    <source>
        <dbReference type="ARBA" id="ARBA00004906"/>
    </source>
</evidence>
<accession>A0AAN7MSI8</accession>
<keyword evidence="2" id="KW-0862">Zinc</keyword>
<dbReference type="GO" id="GO:0005737">
    <property type="term" value="C:cytoplasm"/>
    <property type="evidence" value="ECO:0007669"/>
    <property type="project" value="UniProtKB-SubCell"/>
</dbReference>
<evidence type="ECO:0000259" key="4">
    <source>
        <dbReference type="PROSITE" id="PS50918"/>
    </source>
</evidence>
<evidence type="ECO:0000256" key="2">
    <source>
        <dbReference type="RuleBase" id="RU367105"/>
    </source>
</evidence>
<comment type="subcellular location">
    <subcellularLocation>
        <location evidence="2">Cytoplasm</location>
    </subcellularLocation>
</comment>
<dbReference type="InterPro" id="IPR039398">
    <property type="entry name" value="Deltex_fam"/>
</dbReference>
<dbReference type="Gene3D" id="3.30.720.50">
    <property type="match status" value="2"/>
</dbReference>
<organism evidence="5 6">
    <name type="scientific">Mycteria americana</name>
    <name type="common">Wood stork</name>
    <dbReference type="NCBI Taxonomy" id="33587"/>
    <lineage>
        <taxon>Eukaryota</taxon>
        <taxon>Metazoa</taxon>
        <taxon>Chordata</taxon>
        <taxon>Craniata</taxon>
        <taxon>Vertebrata</taxon>
        <taxon>Euteleostomi</taxon>
        <taxon>Archelosauria</taxon>
        <taxon>Archosauria</taxon>
        <taxon>Dinosauria</taxon>
        <taxon>Saurischia</taxon>
        <taxon>Theropoda</taxon>
        <taxon>Coelurosauria</taxon>
        <taxon>Aves</taxon>
        <taxon>Neognathae</taxon>
        <taxon>Neoaves</taxon>
        <taxon>Aequornithes</taxon>
        <taxon>Ciconiiformes</taxon>
        <taxon>Ciconiidae</taxon>
        <taxon>Mycteria</taxon>
    </lineage>
</organism>
<sequence>MVSILYLGFRAPDAVVPTCSRAPTRGSPSGLSGIWASRHLCPVGLDRIPCNDTADKERQISVGLLDSLATMSPRRKWCKASQHSCRFQSQRAQTSGSNMAAAQGPGSSSAGPSGLSGSALGHSSNSTAVAVWEWQDEFGRWRPYRGNVCSYIEQVFQASQQKGRRSGSGIVSSIPLGHADPVLAPYVIDIPSLMQFRQDTGTMRAVRRHLFPGDSAAGQGIIWEWQNDEGGWSPYEMNVCVFLEQARATNHQRVDLGPLGYNYEVDFVAQVQTNKTTKFRRGVQRRLDAPYPVTASPAPLHTGVACSCQQCWLNGGAGPITTRYRHSMINFPNSSTTTHQVSGRTASVSSSSVGFVPYNKPTLSGARSTPRLNAQSTWALPQAGGPSTGLSASNGVSDPLLAGCSGWALAPWRELVTLKEGLAVVVVLAEV</sequence>
<name>A0AAN7MSI8_MYCAM</name>
<evidence type="ECO:0000313" key="5">
    <source>
        <dbReference type="EMBL" id="KAK4812264.1"/>
    </source>
</evidence>
<dbReference type="Proteomes" id="UP001333110">
    <property type="component" value="Unassembled WGS sequence"/>
</dbReference>
<feature type="compositionally biased region" description="Low complexity" evidence="3">
    <location>
        <begin position="100"/>
        <end position="119"/>
    </location>
</feature>
<comment type="similarity">
    <text evidence="2">Belongs to the Deltex family.</text>
</comment>
<dbReference type="AlphaFoldDB" id="A0AAN7MSI8"/>
<feature type="domain" description="WWE" evidence="4">
    <location>
        <begin position="118"/>
        <end position="208"/>
    </location>
</feature>
<dbReference type="SUPFAM" id="SSF117839">
    <property type="entry name" value="WWE domain"/>
    <property type="match status" value="2"/>
</dbReference>
<evidence type="ECO:0000256" key="3">
    <source>
        <dbReference type="SAM" id="MobiDB-lite"/>
    </source>
</evidence>
<feature type="compositionally biased region" description="Polar residues" evidence="3">
    <location>
        <begin position="89"/>
        <end position="98"/>
    </location>
</feature>
<dbReference type="PANTHER" id="PTHR12622">
    <property type="entry name" value="DELTEX-RELATED"/>
    <property type="match status" value="1"/>
</dbReference>
<dbReference type="GO" id="GO:0016567">
    <property type="term" value="P:protein ubiquitination"/>
    <property type="evidence" value="ECO:0007669"/>
    <property type="project" value="UniProtKB-UniRule"/>
</dbReference>
<keyword evidence="2" id="KW-0863">Zinc-finger</keyword>
<dbReference type="SMART" id="SM00678">
    <property type="entry name" value="WWE"/>
    <property type="match status" value="2"/>
</dbReference>
<comment type="caution">
    <text evidence="5">The sequence shown here is derived from an EMBL/GenBank/DDBJ whole genome shotgun (WGS) entry which is preliminary data.</text>
</comment>
<feature type="domain" description="WWE" evidence="4">
    <location>
        <begin position="209"/>
        <end position="285"/>
    </location>
</feature>
<dbReference type="EMBL" id="JAUNZN010000015">
    <property type="protein sequence ID" value="KAK4812264.1"/>
    <property type="molecule type" value="Genomic_DNA"/>
</dbReference>